<dbReference type="InterPro" id="IPR011033">
    <property type="entry name" value="PRC_barrel-like_sf"/>
</dbReference>
<dbReference type="SUPFAM" id="SSF50447">
    <property type="entry name" value="Translation proteins"/>
    <property type="match status" value="1"/>
</dbReference>
<keyword evidence="4 5" id="KW-0143">Chaperone</keyword>
<keyword evidence="1 5" id="KW-0963">Cytoplasm</keyword>
<evidence type="ECO:0000256" key="2">
    <source>
        <dbReference type="ARBA" id="ARBA00022517"/>
    </source>
</evidence>
<dbReference type="NCBIfam" id="TIGR02273">
    <property type="entry name" value="16S_RimM"/>
    <property type="match status" value="1"/>
</dbReference>
<dbReference type="Proteomes" id="UP000319619">
    <property type="component" value="Unassembled WGS sequence"/>
</dbReference>
<dbReference type="GO" id="GO:0005737">
    <property type="term" value="C:cytoplasm"/>
    <property type="evidence" value="ECO:0007669"/>
    <property type="project" value="UniProtKB-SubCell"/>
</dbReference>
<evidence type="ECO:0000259" key="7">
    <source>
        <dbReference type="Pfam" id="PF24986"/>
    </source>
</evidence>
<dbReference type="Pfam" id="PF24986">
    <property type="entry name" value="PRC_RimM"/>
    <property type="match status" value="1"/>
</dbReference>
<dbReference type="InterPro" id="IPR011961">
    <property type="entry name" value="RimM"/>
</dbReference>
<evidence type="ECO:0000256" key="1">
    <source>
        <dbReference type="ARBA" id="ARBA00022490"/>
    </source>
</evidence>
<dbReference type="GO" id="GO:0005840">
    <property type="term" value="C:ribosome"/>
    <property type="evidence" value="ECO:0007669"/>
    <property type="project" value="InterPro"/>
</dbReference>
<comment type="similarity">
    <text evidence="5">Belongs to the RimM family.</text>
</comment>
<comment type="subunit">
    <text evidence="5">Binds ribosomal protein uS19.</text>
</comment>
<evidence type="ECO:0000313" key="9">
    <source>
        <dbReference type="Proteomes" id="UP000319619"/>
    </source>
</evidence>
<evidence type="ECO:0000256" key="3">
    <source>
        <dbReference type="ARBA" id="ARBA00022552"/>
    </source>
</evidence>
<reference evidence="8 9" key="1">
    <citation type="submission" date="2017-06" db="EMBL/GenBank/DDBJ databases">
        <title>Novel microbial phyla capable of carbon fixation and sulfur reduction in deep-sea sediments.</title>
        <authorList>
            <person name="Huang J."/>
            <person name="Baker B."/>
            <person name="Wang Y."/>
        </authorList>
    </citation>
    <scope>NUCLEOTIDE SEQUENCE [LARGE SCALE GENOMIC DNA]</scope>
    <source>
        <strain evidence="8">B3_LCP</strain>
    </source>
</reference>
<evidence type="ECO:0000256" key="5">
    <source>
        <dbReference type="HAMAP-Rule" id="MF_00014"/>
    </source>
</evidence>
<dbReference type="GO" id="GO:0043022">
    <property type="term" value="F:ribosome binding"/>
    <property type="evidence" value="ECO:0007669"/>
    <property type="project" value="InterPro"/>
</dbReference>
<evidence type="ECO:0000259" key="6">
    <source>
        <dbReference type="Pfam" id="PF01782"/>
    </source>
</evidence>
<dbReference type="SUPFAM" id="SSF50346">
    <property type="entry name" value="PRC-barrel domain"/>
    <property type="match status" value="1"/>
</dbReference>
<dbReference type="EMBL" id="NJBN01000007">
    <property type="protein sequence ID" value="TKJ39783.1"/>
    <property type="molecule type" value="Genomic_DNA"/>
</dbReference>
<comment type="caution">
    <text evidence="8">The sequence shown here is derived from an EMBL/GenBank/DDBJ whole genome shotgun (WGS) entry which is preliminary data.</text>
</comment>
<name>A0A532UXW1_UNCL8</name>
<protein>
    <recommendedName>
        <fullName evidence="5">Ribosome maturation factor RimM</fullName>
    </recommendedName>
</protein>
<dbReference type="Gene3D" id="2.30.30.240">
    <property type="entry name" value="PRC-barrel domain"/>
    <property type="match status" value="1"/>
</dbReference>
<organism evidence="8 9">
    <name type="scientific">candidate division LCP-89 bacterium B3_LCP</name>
    <dbReference type="NCBI Taxonomy" id="2012998"/>
    <lineage>
        <taxon>Bacteria</taxon>
        <taxon>Pseudomonadati</taxon>
        <taxon>Bacteria division LCP-89</taxon>
    </lineage>
</organism>
<proteinExistence type="inferred from homology"/>
<sequence>MRDKSDFIEIATITKPVGLRGEFKVLSFTRSPQELERYRSFYMFRTDGSVNEYRLDRFRMQSNSAVLKFSGIDRREEVELLQGENLHIHTDQLPILEEDEYRICDLIGLTVISDQGDELGSVVDVMELSGNDIYVVKGRDGELLIPAISDVILNIDLDKRLITVHLIEGLKGLTNSTE</sequence>
<accession>A0A532UXW1</accession>
<dbReference type="PANTHER" id="PTHR33692">
    <property type="entry name" value="RIBOSOME MATURATION FACTOR RIMM"/>
    <property type="match status" value="1"/>
</dbReference>
<dbReference type="AlphaFoldDB" id="A0A532UXW1"/>
<dbReference type="PANTHER" id="PTHR33692:SF1">
    <property type="entry name" value="RIBOSOME MATURATION FACTOR RIMM"/>
    <property type="match status" value="1"/>
</dbReference>
<feature type="domain" description="RimM N-terminal" evidence="6">
    <location>
        <begin position="10"/>
        <end position="91"/>
    </location>
</feature>
<comment type="function">
    <text evidence="5">An accessory protein needed during the final step in the assembly of 30S ribosomal subunit, possibly for assembly of the head region. Essential for efficient processing of 16S rRNA. May be needed both before and after RbfA during the maturation of 16S rRNA. It has affinity for free ribosomal 30S subunits but not for 70S ribosomes.</text>
</comment>
<dbReference type="InterPro" id="IPR009000">
    <property type="entry name" value="Transl_B-barrel_sf"/>
</dbReference>
<comment type="subcellular location">
    <subcellularLocation>
        <location evidence="5">Cytoplasm</location>
    </subcellularLocation>
</comment>
<evidence type="ECO:0000256" key="4">
    <source>
        <dbReference type="ARBA" id="ARBA00023186"/>
    </source>
</evidence>
<dbReference type="InterPro" id="IPR056792">
    <property type="entry name" value="PRC_RimM"/>
</dbReference>
<evidence type="ECO:0000313" key="8">
    <source>
        <dbReference type="EMBL" id="TKJ39783.1"/>
    </source>
</evidence>
<dbReference type="Gene3D" id="2.40.30.60">
    <property type="entry name" value="RimM"/>
    <property type="match status" value="1"/>
</dbReference>
<dbReference type="InterPro" id="IPR036976">
    <property type="entry name" value="RimM_N_sf"/>
</dbReference>
<comment type="domain">
    <text evidence="5">The PRC barrel domain binds ribosomal protein uS19.</text>
</comment>
<gene>
    <name evidence="5 8" type="primary">rimM</name>
    <name evidence="8" type="ORF">CEE37_10930</name>
</gene>
<dbReference type="GO" id="GO:0006364">
    <property type="term" value="P:rRNA processing"/>
    <property type="evidence" value="ECO:0007669"/>
    <property type="project" value="UniProtKB-UniRule"/>
</dbReference>
<dbReference type="HAMAP" id="MF_00014">
    <property type="entry name" value="Ribosome_mat_RimM"/>
    <property type="match status" value="1"/>
</dbReference>
<dbReference type="GO" id="GO:0042274">
    <property type="term" value="P:ribosomal small subunit biogenesis"/>
    <property type="evidence" value="ECO:0007669"/>
    <property type="project" value="UniProtKB-UniRule"/>
</dbReference>
<dbReference type="InterPro" id="IPR002676">
    <property type="entry name" value="RimM_N"/>
</dbReference>
<keyword evidence="3 5" id="KW-0698">rRNA processing</keyword>
<dbReference type="Pfam" id="PF01782">
    <property type="entry name" value="RimM"/>
    <property type="match status" value="1"/>
</dbReference>
<keyword evidence="2 5" id="KW-0690">Ribosome biogenesis</keyword>
<feature type="domain" description="Ribosome maturation factor RimM PRC barrel" evidence="7">
    <location>
        <begin position="105"/>
        <end position="170"/>
    </location>
</feature>